<evidence type="ECO:0000313" key="1">
    <source>
        <dbReference type="EMBL" id="MET3658173.1"/>
    </source>
</evidence>
<proteinExistence type="predicted"/>
<protein>
    <submittedName>
        <fullName evidence="1">Uncharacterized protein</fullName>
    </submittedName>
</protein>
<gene>
    <name evidence="1" type="ORF">ABIC55_003290</name>
</gene>
<reference evidence="1 2" key="1">
    <citation type="submission" date="2024-06" db="EMBL/GenBank/DDBJ databases">
        <title>Sorghum-associated microbial communities from plants grown in Nebraska, USA.</title>
        <authorList>
            <person name="Schachtman D."/>
        </authorList>
    </citation>
    <scope>NUCLEOTIDE SEQUENCE [LARGE SCALE GENOMIC DNA]</scope>
    <source>
        <strain evidence="1 2">1288</strain>
    </source>
</reference>
<evidence type="ECO:0000313" key="2">
    <source>
        <dbReference type="Proteomes" id="UP001549104"/>
    </source>
</evidence>
<name>A0ABV2KDU3_SPOPS</name>
<organism evidence="1 2">
    <name type="scientific">Sporosarcina psychrophila</name>
    <name type="common">Bacillus psychrophilus</name>
    <dbReference type="NCBI Taxonomy" id="1476"/>
    <lineage>
        <taxon>Bacteria</taxon>
        <taxon>Bacillati</taxon>
        <taxon>Bacillota</taxon>
        <taxon>Bacilli</taxon>
        <taxon>Bacillales</taxon>
        <taxon>Caryophanaceae</taxon>
        <taxon>Sporosarcina</taxon>
    </lineage>
</organism>
<accession>A0ABV2KDU3</accession>
<dbReference type="EMBL" id="JBEPME010000005">
    <property type="protein sequence ID" value="MET3658173.1"/>
    <property type="molecule type" value="Genomic_DNA"/>
</dbReference>
<sequence length="76" mass="8765">MNITLKESKLQFKNPVIGQPTRAIEDNYYARRIVAIVDGEERQFRFMANELPFFATEEDMIAAVENQLNTENPSAE</sequence>
<comment type="caution">
    <text evidence="1">The sequence shown here is derived from an EMBL/GenBank/DDBJ whole genome shotgun (WGS) entry which is preliminary data.</text>
</comment>
<dbReference type="RefSeq" id="WP_354313856.1">
    <property type="nucleotide sequence ID" value="NZ_JBEPME010000005.1"/>
</dbReference>
<keyword evidence="2" id="KW-1185">Reference proteome</keyword>
<dbReference type="Proteomes" id="UP001549104">
    <property type="component" value="Unassembled WGS sequence"/>
</dbReference>